<organism evidence="1 2">
    <name type="scientific">Pristionchus mayeri</name>
    <dbReference type="NCBI Taxonomy" id="1317129"/>
    <lineage>
        <taxon>Eukaryota</taxon>
        <taxon>Metazoa</taxon>
        <taxon>Ecdysozoa</taxon>
        <taxon>Nematoda</taxon>
        <taxon>Chromadorea</taxon>
        <taxon>Rhabditida</taxon>
        <taxon>Rhabditina</taxon>
        <taxon>Diplogasteromorpha</taxon>
        <taxon>Diplogasteroidea</taxon>
        <taxon>Neodiplogasteridae</taxon>
        <taxon>Pristionchus</taxon>
    </lineage>
</organism>
<proteinExistence type="predicted"/>
<evidence type="ECO:0000313" key="1">
    <source>
        <dbReference type="EMBL" id="GMR37740.1"/>
    </source>
</evidence>
<dbReference type="AlphaFoldDB" id="A0AAN4ZIT4"/>
<dbReference type="EMBL" id="BTRK01000002">
    <property type="protein sequence ID" value="GMR37740.1"/>
    <property type="molecule type" value="Genomic_DNA"/>
</dbReference>
<protein>
    <submittedName>
        <fullName evidence="1">Uncharacterized protein</fullName>
    </submittedName>
</protein>
<dbReference type="Proteomes" id="UP001328107">
    <property type="component" value="Unassembled WGS sequence"/>
</dbReference>
<feature type="non-terminal residue" evidence="1">
    <location>
        <position position="181"/>
    </location>
</feature>
<name>A0AAN4ZIT4_9BILA</name>
<sequence length="181" mass="19195">EDEEGLSDGESVGDSTLVGDWVVLSSPVDVVQVEISIDGEMRDGGERETVLEVAELLLVNHDLESVVVGADADVEGVSLLEGVRLALFLAPLSVVEGVHDDLALIETEGNVERDVVAREIGRLGVEVDGEALALVDGGSLDDQGLSRLDLLLEQRAVGHGVGLDLSHLDRLVVAKQENWSE</sequence>
<reference evidence="2" key="1">
    <citation type="submission" date="2022-10" db="EMBL/GenBank/DDBJ databases">
        <title>Genome assembly of Pristionchus species.</title>
        <authorList>
            <person name="Yoshida K."/>
            <person name="Sommer R.J."/>
        </authorList>
    </citation>
    <scope>NUCLEOTIDE SEQUENCE [LARGE SCALE GENOMIC DNA]</scope>
    <source>
        <strain evidence="2">RS5460</strain>
    </source>
</reference>
<comment type="caution">
    <text evidence="1">The sequence shown here is derived from an EMBL/GenBank/DDBJ whole genome shotgun (WGS) entry which is preliminary data.</text>
</comment>
<evidence type="ECO:0000313" key="2">
    <source>
        <dbReference type="Proteomes" id="UP001328107"/>
    </source>
</evidence>
<accession>A0AAN4ZIT4</accession>
<keyword evidence="2" id="KW-1185">Reference proteome</keyword>
<gene>
    <name evidence="1" type="ORF">PMAYCL1PPCAC_07935</name>
</gene>
<feature type="non-terminal residue" evidence="1">
    <location>
        <position position="1"/>
    </location>
</feature>